<accession>A0ABS5XXK2</accession>
<feature type="compositionally biased region" description="Pro residues" evidence="1">
    <location>
        <begin position="281"/>
        <end position="292"/>
    </location>
</feature>
<feature type="compositionally biased region" description="Basic and acidic residues" evidence="1">
    <location>
        <begin position="299"/>
        <end position="311"/>
    </location>
</feature>
<dbReference type="RefSeq" id="WP_215487065.1">
    <property type="nucleotide sequence ID" value="NZ_BAAAPJ010000005.1"/>
</dbReference>
<keyword evidence="2" id="KW-0472">Membrane</keyword>
<protein>
    <recommendedName>
        <fullName evidence="5">Large exoprotein</fullName>
    </recommendedName>
</protein>
<comment type="caution">
    <text evidence="3">The sequence shown here is derived from an EMBL/GenBank/DDBJ whole genome shotgun (WGS) entry which is preliminary data.</text>
</comment>
<feature type="compositionally biased region" description="Low complexity" evidence="1">
    <location>
        <begin position="262"/>
        <end position="274"/>
    </location>
</feature>
<evidence type="ECO:0000256" key="1">
    <source>
        <dbReference type="SAM" id="MobiDB-lite"/>
    </source>
</evidence>
<gene>
    <name evidence="3" type="ORF">J0P97_07025</name>
</gene>
<evidence type="ECO:0008006" key="5">
    <source>
        <dbReference type="Google" id="ProtNLM"/>
    </source>
</evidence>
<feature type="transmembrane region" description="Helical" evidence="2">
    <location>
        <begin position="12"/>
        <end position="29"/>
    </location>
</feature>
<feature type="region of interest" description="Disordered" evidence="1">
    <location>
        <begin position="223"/>
        <end position="242"/>
    </location>
</feature>
<sequence length="311" mass="33122">MEPFLAVFAEFWWIGPTMIGAGALGLLGLRSGQSSKARRLAYDASREALRAAHQDALAARHGVRIARAELARAQAARTAGYAGPEEVGAARRALDSAQRETRAAAATLRARRANLSADRAALAVRSTDPAHLPLARLMAADDAVTARWMEYETDAARQLSFPAMSDARVPQTAAFLAAHRTARALRPSSPSARITPAQFGAYRDAVARVHHGFDVAEAEAWRRARADGSAPPGPGPDSPQPADWMIAAQEFAQNLTQTVLARGAEALARATAPRPSHRPSPEPSPPPYPPSADGPTRSTDGRARDERGDRA</sequence>
<keyword evidence="2" id="KW-0812">Transmembrane</keyword>
<evidence type="ECO:0000256" key="2">
    <source>
        <dbReference type="SAM" id="Phobius"/>
    </source>
</evidence>
<evidence type="ECO:0000313" key="4">
    <source>
        <dbReference type="Proteomes" id="UP000740605"/>
    </source>
</evidence>
<dbReference type="EMBL" id="JAFLHG010000005">
    <property type="protein sequence ID" value="MBT8797823.1"/>
    <property type="molecule type" value="Genomic_DNA"/>
</dbReference>
<organism evidence="3 4">
    <name type="scientific">Microbacterium flavum</name>
    <dbReference type="NCBI Taxonomy" id="415216"/>
    <lineage>
        <taxon>Bacteria</taxon>
        <taxon>Bacillati</taxon>
        <taxon>Actinomycetota</taxon>
        <taxon>Actinomycetes</taxon>
        <taxon>Micrococcales</taxon>
        <taxon>Microbacteriaceae</taxon>
        <taxon>Microbacterium</taxon>
    </lineage>
</organism>
<name>A0ABS5XXK2_9MICO</name>
<reference evidence="3 4" key="1">
    <citation type="submission" date="2021-03" db="EMBL/GenBank/DDBJ databases">
        <title>Microbacterium pauli sp. nov., isolated from microfiltered milk.</title>
        <authorList>
            <person name="Bellassi P."/>
            <person name="Fontana A."/>
            <person name="Callegari M.L."/>
            <person name="Lorenzo M."/>
            <person name="Cappa F."/>
        </authorList>
    </citation>
    <scope>NUCLEOTIDE SEQUENCE [LARGE SCALE GENOMIC DNA]</scope>
    <source>
        <strain evidence="3 4">DSM 18909</strain>
    </source>
</reference>
<keyword evidence="4" id="KW-1185">Reference proteome</keyword>
<proteinExistence type="predicted"/>
<evidence type="ECO:0000313" key="3">
    <source>
        <dbReference type="EMBL" id="MBT8797823.1"/>
    </source>
</evidence>
<dbReference type="Proteomes" id="UP000740605">
    <property type="component" value="Unassembled WGS sequence"/>
</dbReference>
<keyword evidence="2" id="KW-1133">Transmembrane helix</keyword>
<feature type="region of interest" description="Disordered" evidence="1">
    <location>
        <begin position="262"/>
        <end position="311"/>
    </location>
</feature>